<name>A0A1F5S6C4_9BACT</name>
<keyword evidence="1" id="KW-0464">Manganese</keyword>
<accession>A0A1F5S6C4</accession>
<sequence length="419" mass="45743">MKKGFLFISVLVLIFFKTAVLAKNFKKGGIKMEGLKGIAKGLEGYVLNVRHQLHSHPETRWETGWTRNFICEQVEEMGFSPRRIESGVVVDIDAGATERILCRADFDALPVSEMTGLPFASEIPGVSHACGHDVGVAMMLGFLKAIADKAITPTKNLRIFFQDSEENPGTSPRPESGGEVAVREGVTKDIDRAYALHIWSHAGTESGAFLSRPGAMLGNSGRIHFRIKCSGGHVACPHTGVNALRVCNEIMNRLSTFGARHFEPTQPMTLEPAVLNAGKGSNVMPGEAEMWWGFRTLLPRSEHETMANLFMTEVRYVVAGMGAEVKDVQLIHGHPSVINSKPAYESMCGLLEAGGEKVAEIEPLLGGEDFAHIAMNVPSAMFMLCAHTPGSGDHHAATFNPNEAEFWRGVHFWLLLATH</sequence>
<dbReference type="NCBIfam" id="TIGR01891">
    <property type="entry name" value="amidohydrolases"/>
    <property type="match status" value="1"/>
</dbReference>
<reference evidence="3 4" key="1">
    <citation type="journal article" date="2016" name="Nat. Commun.">
        <title>Thousands of microbial genomes shed light on interconnected biogeochemical processes in an aquifer system.</title>
        <authorList>
            <person name="Anantharaman K."/>
            <person name="Brown C.T."/>
            <person name="Hug L.A."/>
            <person name="Sharon I."/>
            <person name="Castelle C.J."/>
            <person name="Probst A.J."/>
            <person name="Thomas B.C."/>
            <person name="Singh A."/>
            <person name="Wilkins M.J."/>
            <person name="Karaoz U."/>
            <person name="Brodie E.L."/>
            <person name="Williams K.H."/>
            <person name="Hubbard S.S."/>
            <person name="Banfield J.F."/>
        </authorList>
    </citation>
    <scope>NUCLEOTIDE SEQUENCE [LARGE SCALE GENOMIC DNA]</scope>
</reference>
<dbReference type="Pfam" id="PF07687">
    <property type="entry name" value="M20_dimer"/>
    <property type="match status" value="1"/>
</dbReference>
<dbReference type="SUPFAM" id="SSF53187">
    <property type="entry name" value="Zn-dependent exopeptidases"/>
    <property type="match status" value="1"/>
</dbReference>
<dbReference type="Gene3D" id="3.40.630.10">
    <property type="entry name" value="Zn peptidases"/>
    <property type="match status" value="1"/>
</dbReference>
<feature type="binding site" evidence="1">
    <location>
        <position position="166"/>
    </location>
    <ligand>
        <name>Mn(2+)</name>
        <dbReference type="ChEBI" id="CHEBI:29035"/>
        <label>2</label>
    </ligand>
</feature>
<dbReference type="InterPro" id="IPR002933">
    <property type="entry name" value="Peptidase_M20"/>
</dbReference>
<dbReference type="SUPFAM" id="SSF55031">
    <property type="entry name" value="Bacterial exopeptidase dimerisation domain"/>
    <property type="match status" value="1"/>
</dbReference>
<dbReference type="STRING" id="1797985.A2Y83_04935"/>
<dbReference type="PANTHER" id="PTHR11014:SF63">
    <property type="entry name" value="METALLOPEPTIDASE, PUTATIVE (AFU_ORTHOLOGUE AFUA_6G09600)-RELATED"/>
    <property type="match status" value="1"/>
</dbReference>
<keyword evidence="1" id="KW-0479">Metal-binding</keyword>
<feature type="domain" description="Peptidase M20 dimerisation" evidence="2">
    <location>
        <begin position="220"/>
        <end position="308"/>
    </location>
</feature>
<evidence type="ECO:0000256" key="1">
    <source>
        <dbReference type="PIRSR" id="PIRSR005962-1"/>
    </source>
</evidence>
<feature type="binding site" evidence="1">
    <location>
        <position position="197"/>
    </location>
    <ligand>
        <name>Mn(2+)</name>
        <dbReference type="ChEBI" id="CHEBI:29035"/>
        <label>2</label>
    </ligand>
</feature>
<gene>
    <name evidence="3" type="ORF">A2Y83_04935</name>
</gene>
<feature type="binding site" evidence="1">
    <location>
        <position position="132"/>
    </location>
    <ligand>
        <name>Mn(2+)</name>
        <dbReference type="ChEBI" id="CHEBI:29035"/>
        <label>2</label>
    </ligand>
</feature>
<dbReference type="Pfam" id="PF01546">
    <property type="entry name" value="Peptidase_M20"/>
    <property type="match status" value="1"/>
</dbReference>
<feature type="binding site" evidence="1">
    <location>
        <position position="395"/>
    </location>
    <ligand>
        <name>Mn(2+)</name>
        <dbReference type="ChEBI" id="CHEBI:29035"/>
        <label>2</label>
    </ligand>
</feature>
<dbReference type="AlphaFoldDB" id="A0A1F5S6C4"/>
<dbReference type="PIRSF" id="PIRSF005962">
    <property type="entry name" value="Pept_M20D_amidohydro"/>
    <property type="match status" value="1"/>
</dbReference>
<dbReference type="InterPro" id="IPR036264">
    <property type="entry name" value="Bact_exopeptidase_dim_dom"/>
</dbReference>
<dbReference type="InterPro" id="IPR011650">
    <property type="entry name" value="Peptidase_M20_dimer"/>
</dbReference>
<dbReference type="GO" id="GO:0046872">
    <property type="term" value="F:metal ion binding"/>
    <property type="evidence" value="ECO:0007669"/>
    <property type="project" value="UniProtKB-KW"/>
</dbReference>
<dbReference type="Gene3D" id="3.30.70.360">
    <property type="match status" value="1"/>
</dbReference>
<proteinExistence type="predicted"/>
<organism evidence="3 4">
    <name type="scientific">Candidatus Falkowbacteria bacterium RBG_13_39_14</name>
    <dbReference type="NCBI Taxonomy" id="1797985"/>
    <lineage>
        <taxon>Bacteria</taxon>
        <taxon>Candidatus Falkowiibacteriota</taxon>
    </lineage>
</organism>
<evidence type="ECO:0000313" key="3">
    <source>
        <dbReference type="EMBL" id="OGF22245.1"/>
    </source>
</evidence>
<evidence type="ECO:0000259" key="2">
    <source>
        <dbReference type="Pfam" id="PF07687"/>
    </source>
</evidence>
<evidence type="ECO:0000313" key="4">
    <source>
        <dbReference type="Proteomes" id="UP000178323"/>
    </source>
</evidence>
<dbReference type="GO" id="GO:0016787">
    <property type="term" value="F:hydrolase activity"/>
    <property type="evidence" value="ECO:0007669"/>
    <property type="project" value="InterPro"/>
</dbReference>
<dbReference type="EMBL" id="MFFS01000034">
    <property type="protein sequence ID" value="OGF22245.1"/>
    <property type="molecule type" value="Genomic_DNA"/>
</dbReference>
<feature type="binding site" evidence="1">
    <location>
        <position position="130"/>
    </location>
    <ligand>
        <name>Mn(2+)</name>
        <dbReference type="ChEBI" id="CHEBI:29035"/>
        <label>2</label>
    </ligand>
</feature>
<protein>
    <recommendedName>
        <fullName evidence="2">Peptidase M20 dimerisation domain-containing protein</fullName>
    </recommendedName>
</protein>
<dbReference type="Proteomes" id="UP000178323">
    <property type="component" value="Unassembled WGS sequence"/>
</dbReference>
<comment type="caution">
    <text evidence="3">The sequence shown here is derived from an EMBL/GenBank/DDBJ whole genome shotgun (WGS) entry which is preliminary data.</text>
</comment>
<dbReference type="PANTHER" id="PTHR11014">
    <property type="entry name" value="PEPTIDASE M20 FAMILY MEMBER"/>
    <property type="match status" value="1"/>
</dbReference>
<dbReference type="InterPro" id="IPR017439">
    <property type="entry name" value="Amidohydrolase"/>
</dbReference>
<comment type="cofactor">
    <cofactor evidence="1">
        <name>Mn(2+)</name>
        <dbReference type="ChEBI" id="CHEBI:29035"/>
    </cofactor>
    <text evidence="1">The Mn(2+) ion enhances activity.</text>
</comment>